<evidence type="ECO:0000256" key="1">
    <source>
        <dbReference type="ARBA" id="ARBA00003238"/>
    </source>
</evidence>
<evidence type="ECO:0000256" key="2">
    <source>
        <dbReference type="ARBA" id="ARBA00023121"/>
    </source>
</evidence>
<dbReference type="InterPro" id="IPR050270">
    <property type="entry name" value="DegV_domain_contain"/>
</dbReference>
<evidence type="ECO:0000313" key="4">
    <source>
        <dbReference type="Proteomes" id="UP000051181"/>
    </source>
</evidence>
<name>A0A0R1EXI4_9LACO</name>
<dbReference type="PATRIC" id="fig|913848.6.peg.2644"/>
<dbReference type="NCBIfam" id="TIGR00762">
    <property type="entry name" value="DegV"/>
    <property type="match status" value="1"/>
</dbReference>
<dbReference type="GO" id="GO:0008289">
    <property type="term" value="F:lipid binding"/>
    <property type="evidence" value="ECO:0007669"/>
    <property type="project" value="UniProtKB-KW"/>
</dbReference>
<organism evidence="3 4">
    <name type="scientific">Loigolactobacillus coryniformis subsp. coryniformis KCTC 3167 = DSM 20001</name>
    <dbReference type="NCBI Taxonomy" id="913848"/>
    <lineage>
        <taxon>Bacteria</taxon>
        <taxon>Bacillati</taxon>
        <taxon>Bacillota</taxon>
        <taxon>Bacilli</taxon>
        <taxon>Lactobacillales</taxon>
        <taxon>Lactobacillaceae</taxon>
        <taxon>Loigolactobacillus</taxon>
    </lineage>
</organism>
<dbReference type="InterPro" id="IPR003797">
    <property type="entry name" value="DegV"/>
</dbReference>
<sequence>MKIAVVTDSASYLTKEQAAANNITVVPITVIFGQHTYKENVDITNKEFYEKLANEKELPTTAQISMGQIQAVYDDLAAQGYEAVISIHLSSGITSFINNLEAYLPNITNIKVYPFDSKLTTAAEANQAMLAAKLVREGKSVETIMAALAELRATQHVDFVVDDLSHLVRTGRLSNASAILGNMLRIKPILRFNDAGQIIAAAKERTMRRAFSHIKADINDFINTVDYPVRIDVIDGDNQATSDEWVADLKQTFPEATIDTSSLGPVLGVHTGRKVMGVVWSRDFENID</sequence>
<dbReference type="Gene3D" id="3.40.50.10170">
    <property type="match status" value="1"/>
</dbReference>
<dbReference type="Proteomes" id="UP000051181">
    <property type="component" value="Unassembled WGS sequence"/>
</dbReference>
<dbReference type="PROSITE" id="PS51482">
    <property type="entry name" value="DEGV"/>
    <property type="match status" value="1"/>
</dbReference>
<reference evidence="3 4" key="1">
    <citation type="journal article" date="2015" name="Genome Announc.">
        <title>Expanding the biotechnology potential of lactobacilli through comparative genomics of 213 strains and associated genera.</title>
        <authorList>
            <person name="Sun Z."/>
            <person name="Harris H.M."/>
            <person name="McCann A."/>
            <person name="Guo C."/>
            <person name="Argimon S."/>
            <person name="Zhang W."/>
            <person name="Yang X."/>
            <person name="Jeffery I.B."/>
            <person name="Cooney J.C."/>
            <person name="Kagawa T.F."/>
            <person name="Liu W."/>
            <person name="Song Y."/>
            <person name="Salvetti E."/>
            <person name="Wrobel A."/>
            <person name="Rasinkangas P."/>
            <person name="Parkhill J."/>
            <person name="Rea M.C."/>
            <person name="O'Sullivan O."/>
            <person name="Ritari J."/>
            <person name="Douillard F.P."/>
            <person name="Paul Ross R."/>
            <person name="Yang R."/>
            <person name="Briner A.E."/>
            <person name="Felis G.E."/>
            <person name="de Vos W.M."/>
            <person name="Barrangou R."/>
            <person name="Klaenhammer T.R."/>
            <person name="Caufield P.W."/>
            <person name="Cui Y."/>
            <person name="Zhang H."/>
            <person name="O'Toole P.W."/>
        </authorList>
    </citation>
    <scope>NUCLEOTIDE SEQUENCE [LARGE SCALE GENOMIC DNA]</scope>
    <source>
        <strain evidence="3 4">DSM 20001</strain>
    </source>
</reference>
<keyword evidence="2" id="KW-0446">Lipid-binding</keyword>
<evidence type="ECO:0000313" key="3">
    <source>
        <dbReference type="EMBL" id="KRK14216.1"/>
    </source>
</evidence>
<dbReference type="RefSeq" id="WP_003678668.1">
    <property type="nucleotide sequence ID" value="NZ_AZCN01000096.1"/>
</dbReference>
<dbReference type="Pfam" id="PF02645">
    <property type="entry name" value="DegV"/>
    <property type="match status" value="1"/>
</dbReference>
<dbReference type="GeneID" id="65916584"/>
<dbReference type="AlphaFoldDB" id="A0A0R1EXI4"/>
<dbReference type="EMBL" id="AZCN01000096">
    <property type="protein sequence ID" value="KRK14216.1"/>
    <property type="molecule type" value="Genomic_DNA"/>
</dbReference>
<dbReference type="eggNOG" id="COG1307">
    <property type="taxonomic scope" value="Bacteria"/>
</dbReference>
<protein>
    <recommendedName>
        <fullName evidence="5">DegV family protein</fullName>
    </recommendedName>
</protein>
<proteinExistence type="predicted"/>
<dbReference type="Gene3D" id="3.30.1180.10">
    <property type="match status" value="1"/>
</dbReference>
<accession>A0A0R1EXI4</accession>
<comment type="function">
    <text evidence="1">May bind long-chain fatty acids, such as palmitate, and may play a role in lipid transport or fatty acid metabolism.</text>
</comment>
<dbReference type="PANTHER" id="PTHR33434:SF2">
    <property type="entry name" value="FATTY ACID-BINDING PROTEIN TM_1468"/>
    <property type="match status" value="1"/>
</dbReference>
<gene>
    <name evidence="3" type="ORF">FD22_GL002595</name>
</gene>
<dbReference type="PANTHER" id="PTHR33434">
    <property type="entry name" value="DEGV DOMAIN-CONTAINING PROTEIN DR_1986-RELATED"/>
    <property type="match status" value="1"/>
</dbReference>
<evidence type="ECO:0008006" key="5">
    <source>
        <dbReference type="Google" id="ProtNLM"/>
    </source>
</evidence>
<dbReference type="SUPFAM" id="SSF82549">
    <property type="entry name" value="DAK1/DegV-like"/>
    <property type="match status" value="1"/>
</dbReference>
<comment type="caution">
    <text evidence="3">The sequence shown here is derived from an EMBL/GenBank/DDBJ whole genome shotgun (WGS) entry which is preliminary data.</text>
</comment>
<dbReference type="InterPro" id="IPR043168">
    <property type="entry name" value="DegV_C"/>
</dbReference>